<dbReference type="InterPro" id="IPR003131">
    <property type="entry name" value="T1-type_BTB"/>
</dbReference>
<comment type="caution">
    <text evidence="3">The sequence shown here is derived from an EMBL/GenBank/DDBJ whole genome shotgun (WGS) entry which is preliminary data.</text>
</comment>
<dbReference type="Proteomes" id="UP001186944">
    <property type="component" value="Unassembled WGS sequence"/>
</dbReference>
<sequence length="326" mass="35672">MLPIRRAGSVRGMDLEPLPKPISPLPPSPALQVDLYQTEASKGDTRQVVPRAAEQPPRPASALSTATTSSSSSSSSSSASPLPETDKNITLATEKSSKQIEISVPSSTITSDPTLKYTDSIQTPIPISSFTSISTQDPSIDLQMTNGAESLLPTLDGRADPSVPTVVATACIEVPESEIPVELRKLATVVESASERLTIEDRDKLTNLRKCAESKIILNIGGKYFHTSMNTLKGVRGSLFTKIFHDDSPYFRVFKNRATFFIDRDFKHFDVILNFLRNGGCLPLEVLPRDLRLLNEMSVEAEFYELGGLVTTIDARLARLFDVARF</sequence>
<dbReference type="InterPro" id="IPR000210">
    <property type="entry name" value="BTB/POZ_dom"/>
</dbReference>
<evidence type="ECO:0000313" key="3">
    <source>
        <dbReference type="EMBL" id="KAK3088780.1"/>
    </source>
</evidence>
<name>A0AA88XNQ2_PINIB</name>
<reference evidence="3" key="1">
    <citation type="submission" date="2019-08" db="EMBL/GenBank/DDBJ databases">
        <title>The improved chromosome-level genome for the pearl oyster Pinctada fucata martensii using PacBio sequencing and Hi-C.</title>
        <authorList>
            <person name="Zheng Z."/>
        </authorList>
    </citation>
    <scope>NUCLEOTIDE SEQUENCE</scope>
    <source>
        <strain evidence="3">ZZ-2019</strain>
        <tissue evidence="3">Adductor muscle</tissue>
    </source>
</reference>
<dbReference type="GO" id="GO:0051260">
    <property type="term" value="P:protein homooligomerization"/>
    <property type="evidence" value="ECO:0007669"/>
    <property type="project" value="InterPro"/>
</dbReference>
<organism evidence="3 4">
    <name type="scientific">Pinctada imbricata</name>
    <name type="common">Atlantic pearl-oyster</name>
    <name type="synonym">Pinctada martensii</name>
    <dbReference type="NCBI Taxonomy" id="66713"/>
    <lineage>
        <taxon>Eukaryota</taxon>
        <taxon>Metazoa</taxon>
        <taxon>Spiralia</taxon>
        <taxon>Lophotrochozoa</taxon>
        <taxon>Mollusca</taxon>
        <taxon>Bivalvia</taxon>
        <taxon>Autobranchia</taxon>
        <taxon>Pteriomorphia</taxon>
        <taxon>Pterioida</taxon>
        <taxon>Pterioidea</taxon>
        <taxon>Pteriidae</taxon>
        <taxon>Pinctada</taxon>
    </lineage>
</organism>
<evidence type="ECO:0000313" key="4">
    <source>
        <dbReference type="Proteomes" id="UP001186944"/>
    </source>
</evidence>
<dbReference type="PANTHER" id="PTHR11145">
    <property type="entry name" value="BTB/POZ DOMAIN-CONTAINING ADAPTER FOR CUL3-MEDIATED RHOA DEGRADATION PROTEIN FAMILY MEMBER"/>
    <property type="match status" value="1"/>
</dbReference>
<feature type="compositionally biased region" description="Pro residues" evidence="1">
    <location>
        <begin position="18"/>
        <end position="29"/>
    </location>
</feature>
<dbReference type="EMBL" id="VSWD01000011">
    <property type="protein sequence ID" value="KAK3088780.1"/>
    <property type="molecule type" value="Genomic_DNA"/>
</dbReference>
<gene>
    <name evidence="3" type="ORF">FSP39_023660</name>
</gene>
<evidence type="ECO:0000259" key="2">
    <source>
        <dbReference type="PROSITE" id="PS50097"/>
    </source>
</evidence>
<dbReference type="PROSITE" id="PS50097">
    <property type="entry name" value="BTB"/>
    <property type="match status" value="1"/>
</dbReference>
<dbReference type="Pfam" id="PF02214">
    <property type="entry name" value="BTB_2"/>
    <property type="match status" value="1"/>
</dbReference>
<dbReference type="InterPro" id="IPR011333">
    <property type="entry name" value="SKP1/BTB/POZ_sf"/>
</dbReference>
<dbReference type="AlphaFoldDB" id="A0AA88XNQ2"/>
<feature type="domain" description="BTB" evidence="2">
    <location>
        <begin position="214"/>
        <end position="279"/>
    </location>
</feature>
<dbReference type="PANTHER" id="PTHR11145:SF8">
    <property type="entry name" value="RE57120P"/>
    <property type="match status" value="1"/>
</dbReference>
<keyword evidence="4" id="KW-1185">Reference proteome</keyword>
<dbReference type="SMART" id="SM00225">
    <property type="entry name" value="BTB"/>
    <property type="match status" value="1"/>
</dbReference>
<feature type="compositionally biased region" description="Low complexity" evidence="1">
    <location>
        <begin position="60"/>
        <end position="80"/>
    </location>
</feature>
<dbReference type="Gene3D" id="3.30.710.10">
    <property type="entry name" value="Potassium Channel Kv1.1, Chain A"/>
    <property type="match status" value="1"/>
</dbReference>
<evidence type="ECO:0000256" key="1">
    <source>
        <dbReference type="SAM" id="MobiDB-lite"/>
    </source>
</evidence>
<accession>A0AA88XNQ2</accession>
<dbReference type="SUPFAM" id="SSF54695">
    <property type="entry name" value="POZ domain"/>
    <property type="match status" value="1"/>
</dbReference>
<proteinExistence type="predicted"/>
<protein>
    <recommendedName>
        <fullName evidence="2">BTB domain-containing protein</fullName>
    </recommendedName>
</protein>
<dbReference type="InterPro" id="IPR045068">
    <property type="entry name" value="BACURD1-3"/>
</dbReference>
<feature type="region of interest" description="Disordered" evidence="1">
    <location>
        <begin position="1"/>
        <end position="85"/>
    </location>
</feature>